<dbReference type="OrthoDB" id="9773039at2"/>
<feature type="domain" description="XdhC Rossmann" evidence="2">
    <location>
        <begin position="196"/>
        <end position="339"/>
    </location>
</feature>
<evidence type="ECO:0000313" key="4">
    <source>
        <dbReference type="Proteomes" id="UP000184342"/>
    </source>
</evidence>
<gene>
    <name evidence="3" type="ORF">SAMN02745691_02399</name>
</gene>
<dbReference type="AlphaFoldDB" id="A0A1M6LHL6"/>
<evidence type="ECO:0000259" key="1">
    <source>
        <dbReference type="Pfam" id="PF02625"/>
    </source>
</evidence>
<dbReference type="Pfam" id="PF02625">
    <property type="entry name" value="XdhC_CoxI"/>
    <property type="match status" value="1"/>
</dbReference>
<dbReference type="InterPro" id="IPR003777">
    <property type="entry name" value="XdhC_CoxI"/>
</dbReference>
<dbReference type="SUPFAM" id="SSF51735">
    <property type="entry name" value="NAD(P)-binding Rossmann-fold domains"/>
    <property type="match status" value="1"/>
</dbReference>
<evidence type="ECO:0000259" key="2">
    <source>
        <dbReference type="Pfam" id="PF13478"/>
    </source>
</evidence>
<name>A0A1M6LHL6_9FIRM</name>
<accession>A0A1M6LHL6</accession>
<dbReference type="STRING" id="1122934.SAMN02745691_02399"/>
<dbReference type="PANTHER" id="PTHR30388">
    <property type="entry name" value="ALDEHYDE OXIDOREDUCTASE MOLYBDENUM COFACTOR ASSEMBLY PROTEIN"/>
    <property type="match status" value="1"/>
</dbReference>
<dbReference type="InterPro" id="IPR027051">
    <property type="entry name" value="XdhC_Rossmann_dom"/>
</dbReference>
<reference evidence="3 4" key="1">
    <citation type="submission" date="2016-11" db="EMBL/GenBank/DDBJ databases">
        <authorList>
            <person name="Jaros S."/>
            <person name="Januszkiewicz K."/>
            <person name="Wedrychowicz H."/>
        </authorList>
    </citation>
    <scope>NUCLEOTIDE SEQUENCE [LARGE SCALE GENOMIC DNA]</scope>
    <source>
        <strain evidence="3 4">DSM 15970</strain>
    </source>
</reference>
<dbReference type="Proteomes" id="UP000184342">
    <property type="component" value="Unassembled WGS sequence"/>
</dbReference>
<dbReference type="Pfam" id="PF13478">
    <property type="entry name" value="XdhC_C"/>
    <property type="match status" value="1"/>
</dbReference>
<dbReference type="EMBL" id="FQYT01000036">
    <property type="protein sequence ID" value="SHJ70648.1"/>
    <property type="molecule type" value="Genomic_DNA"/>
</dbReference>
<dbReference type="NCBIfam" id="NF045664">
    <property type="entry name" value="XdhC_rel_AOR"/>
    <property type="match status" value="1"/>
</dbReference>
<dbReference type="Gene3D" id="3.40.50.720">
    <property type="entry name" value="NAD(P)-binding Rossmann-like Domain"/>
    <property type="match status" value="1"/>
</dbReference>
<dbReference type="RefSeq" id="WP_073994631.1">
    <property type="nucleotide sequence ID" value="NZ_FQYT01000036.1"/>
</dbReference>
<sequence>MQDIFGHILEMLNCRQEMVMATIVSKSGSAPREAGTKMLIKKDFSTVGTIGGGLLEAAAIEWSSSVFDTKGLVVKDFALSNVDASAAGMVCGGDVKILLEYIDPFDENVVKNYEKAGELIKNGTDFVMITKVPHTKDCSSAGAKWICTDAGFHGIENEEIKRIAKSIREVYNNVKIKIFSDKEQYLAEVFSGFERVLIVGAGHVAQQFAELTKNLGFYTVIVDDRVEFANPERFRMADEIKVVSSFDNLSDNVTINPNSYIVILTRGHCSDKLVLAQVLKTDAKYIGMIGSQRKKTHTYGELLKEGFTTEDTERVYCPIGIDINAQTPAEIAICIAAEIIKVRRGMGLSPRSNLDTAKLLKND</sequence>
<dbReference type="PANTHER" id="PTHR30388:SF6">
    <property type="entry name" value="XANTHINE DEHYDROGENASE SUBUNIT A-RELATED"/>
    <property type="match status" value="1"/>
</dbReference>
<evidence type="ECO:0000313" key="3">
    <source>
        <dbReference type="EMBL" id="SHJ70648.1"/>
    </source>
</evidence>
<feature type="domain" description="XdhC- CoxI" evidence="1">
    <location>
        <begin position="15"/>
        <end position="71"/>
    </location>
</feature>
<proteinExistence type="predicted"/>
<organism evidence="3 4">
    <name type="scientific">Parasporobacterium paucivorans DSM 15970</name>
    <dbReference type="NCBI Taxonomy" id="1122934"/>
    <lineage>
        <taxon>Bacteria</taxon>
        <taxon>Bacillati</taxon>
        <taxon>Bacillota</taxon>
        <taxon>Clostridia</taxon>
        <taxon>Lachnospirales</taxon>
        <taxon>Lachnospiraceae</taxon>
        <taxon>Parasporobacterium</taxon>
    </lineage>
</organism>
<keyword evidence="4" id="KW-1185">Reference proteome</keyword>
<dbReference type="InterPro" id="IPR036291">
    <property type="entry name" value="NAD(P)-bd_dom_sf"/>
</dbReference>
<protein>
    <submittedName>
        <fullName evidence="3">Xanthine dehydrogenase accessory factor</fullName>
    </submittedName>
</protein>
<dbReference type="InterPro" id="IPR052698">
    <property type="entry name" value="MoCofactor_Util/Proc"/>
</dbReference>